<dbReference type="OrthoDB" id="7949130at2"/>
<dbReference type="AlphaFoldDB" id="A0A418SCY1"/>
<organism evidence="1 2">
    <name type="scientific">Pseudooceanicola algae</name>
    <dbReference type="NCBI Taxonomy" id="1537215"/>
    <lineage>
        <taxon>Bacteria</taxon>
        <taxon>Pseudomonadati</taxon>
        <taxon>Pseudomonadota</taxon>
        <taxon>Alphaproteobacteria</taxon>
        <taxon>Rhodobacterales</taxon>
        <taxon>Paracoccaceae</taxon>
        <taxon>Pseudooceanicola</taxon>
    </lineage>
</organism>
<evidence type="ECO:0000313" key="2">
    <source>
        <dbReference type="Proteomes" id="UP000283786"/>
    </source>
</evidence>
<dbReference type="PIRSF" id="PIRSF033239">
    <property type="entry name" value="ExoD"/>
    <property type="match status" value="1"/>
</dbReference>
<dbReference type="Pfam" id="PF06055">
    <property type="entry name" value="ExoD"/>
    <property type="match status" value="1"/>
</dbReference>
<name>A0A418SCY1_9RHOB</name>
<dbReference type="PANTHER" id="PTHR41795:SF1">
    <property type="entry name" value="EXOPOLYSACCHARIDE SYNTHESIS PROTEIN"/>
    <property type="match status" value="1"/>
</dbReference>
<dbReference type="EMBL" id="CP060437">
    <property type="protein sequence ID" value="QPM92396.1"/>
    <property type="molecule type" value="Genomic_DNA"/>
</dbReference>
<keyword evidence="1" id="KW-0614">Plasmid</keyword>
<evidence type="ECO:0000313" key="1">
    <source>
        <dbReference type="EMBL" id="QPM92396.1"/>
    </source>
</evidence>
<gene>
    <name evidence="1" type="ORF">PSAL_036600</name>
</gene>
<accession>A0A418SCY1</accession>
<dbReference type="RefSeq" id="WP_119840432.1">
    <property type="nucleotide sequence ID" value="NZ_CP060437.1"/>
</dbReference>
<geneLocation type="plasmid" evidence="1 2">
    <name>p202</name>
</geneLocation>
<dbReference type="Proteomes" id="UP000283786">
    <property type="component" value="Plasmid p202"/>
</dbReference>
<keyword evidence="2" id="KW-1185">Reference proteome</keyword>
<dbReference type="InterPro" id="IPR010331">
    <property type="entry name" value="ExoD"/>
</dbReference>
<proteinExistence type="predicted"/>
<dbReference type="PANTHER" id="PTHR41795">
    <property type="entry name" value="EXOPOLYSACCHARIDE SYNTHESIS PROTEIN"/>
    <property type="match status" value="1"/>
</dbReference>
<dbReference type="KEGG" id="palw:PSAL_036600"/>
<sequence>MTTTETSDTADTPDTSSHALSEVLDELESALHDDEIRFEEVVDTLGRTSFASLMLVFSLIAASPASAIPGVTAFVAVLVFILVAQMMLGRQSLWLPKWLTRRRLGTEKLGKGIAWLRKPVHFVERFLKPRLTFLFHRPWLWLPMILIMALTLFMPFMELVPASGSIASAIIALFAASLLTRDGGLAIVSLGLLALLPVGIFLWLG</sequence>
<reference evidence="1 2" key="1">
    <citation type="submission" date="2020-08" db="EMBL/GenBank/DDBJ databases">
        <title>Genome sequence of Rhodobacteraceae bacterium Lw-13e.</title>
        <authorList>
            <person name="Poehlein A."/>
            <person name="Wolter L."/>
            <person name="Daniel R."/>
            <person name="Brinkhoff T."/>
        </authorList>
    </citation>
    <scope>NUCLEOTIDE SEQUENCE [LARGE SCALE GENOMIC DNA]</scope>
    <source>
        <strain evidence="1 2">Lw-13e</strain>
        <plasmid evidence="1 2">p202</plasmid>
    </source>
</reference>
<protein>
    <submittedName>
        <fullName evidence="1">Uncharacterized protein</fullName>
    </submittedName>
</protein>